<dbReference type="EMBL" id="LT546645">
    <property type="protein sequence ID" value="SAI69269.1"/>
    <property type="molecule type" value="Genomic_DNA"/>
</dbReference>
<accession>A0A157P9S6</accession>
<dbReference type="OrthoDB" id="2674149at2"/>
<name>A0A157P9S6_9BORD</name>
<organism evidence="1 2">
    <name type="scientific">Bordetella trematum</name>
    <dbReference type="NCBI Taxonomy" id="123899"/>
    <lineage>
        <taxon>Bacteria</taxon>
        <taxon>Pseudomonadati</taxon>
        <taxon>Pseudomonadota</taxon>
        <taxon>Betaproteobacteria</taxon>
        <taxon>Burkholderiales</taxon>
        <taxon>Alcaligenaceae</taxon>
        <taxon>Bordetella</taxon>
    </lineage>
</organism>
<sequence length="151" mass="17001">MNDATLRINDFLYDLSEFLDQESYPDFLGCCHEGFRYCVRAYSPELGKDMVWLDHDKASMANMTGMVAQHVRMGGTFTRQVGPARLRELGPGEYEARAKFVVTHTDPAGRSVLFACGTYRDVLADGERLLLKQRDVRLQTRSLGAGIHVPL</sequence>
<dbReference type="PATRIC" id="fig|123899.6.peg.1704"/>
<dbReference type="eggNOG" id="COG5517">
    <property type="taxonomic scope" value="Bacteria"/>
</dbReference>
<dbReference type="InterPro" id="IPR032710">
    <property type="entry name" value="NTF2-like_dom_sf"/>
</dbReference>
<proteinExistence type="predicted"/>
<dbReference type="AlphaFoldDB" id="A0A157P9S6"/>
<dbReference type="STRING" id="123899.SAMEA3906487_01718"/>
<dbReference type="RefSeq" id="WP_063491790.1">
    <property type="nucleotide sequence ID" value="NZ_CP016340.1"/>
</dbReference>
<dbReference type="Proteomes" id="UP000076825">
    <property type="component" value="Chromosome 1"/>
</dbReference>
<dbReference type="GeneID" id="56590998"/>
<reference evidence="1 2" key="1">
    <citation type="submission" date="2016-04" db="EMBL/GenBank/DDBJ databases">
        <authorList>
            <consortium name="Pathogen Informatics"/>
        </authorList>
    </citation>
    <scope>NUCLEOTIDE SEQUENCE [LARGE SCALE GENOMIC DNA]</scope>
    <source>
        <strain evidence="1 2">H044680328</strain>
    </source>
</reference>
<protein>
    <submittedName>
        <fullName evidence="1">Hydroxylase</fullName>
    </submittedName>
</protein>
<gene>
    <name evidence="1" type="ORF">SAMEA3906487_01718</name>
</gene>
<evidence type="ECO:0000313" key="1">
    <source>
        <dbReference type="EMBL" id="SAI69269.1"/>
    </source>
</evidence>
<evidence type="ECO:0000313" key="2">
    <source>
        <dbReference type="Proteomes" id="UP000076825"/>
    </source>
</evidence>
<dbReference type="Gene3D" id="3.10.450.50">
    <property type="match status" value="1"/>
</dbReference>
<dbReference type="SUPFAM" id="SSF54427">
    <property type="entry name" value="NTF2-like"/>
    <property type="match status" value="1"/>
</dbReference>
<keyword evidence="2" id="KW-1185">Reference proteome</keyword>
<dbReference type="KEGG" id="btrm:SAMEA390648701718"/>